<protein>
    <submittedName>
        <fullName evidence="1">Uncharacterized protein</fullName>
    </submittedName>
</protein>
<accession>A0A8S5LE59</accession>
<proteinExistence type="predicted"/>
<organism evidence="1">
    <name type="scientific">Podoviridae sp. ct4s49</name>
    <dbReference type="NCBI Taxonomy" id="2823555"/>
    <lineage>
        <taxon>Viruses</taxon>
        <taxon>Duplodnaviria</taxon>
        <taxon>Heunggongvirae</taxon>
        <taxon>Uroviricota</taxon>
        <taxon>Caudoviricetes</taxon>
    </lineage>
</organism>
<dbReference type="EMBL" id="BK014699">
    <property type="protein sequence ID" value="DAD68308.1"/>
    <property type="molecule type" value="Genomic_DNA"/>
</dbReference>
<evidence type="ECO:0000313" key="1">
    <source>
        <dbReference type="EMBL" id="DAD68308.1"/>
    </source>
</evidence>
<name>A0A8S5LE59_9CAUD</name>
<reference evidence="1" key="1">
    <citation type="journal article" date="2021" name="Proc. Natl. Acad. Sci. U.S.A.">
        <title>A Catalog of Tens of Thousands of Viruses from Human Metagenomes Reveals Hidden Associations with Chronic Diseases.</title>
        <authorList>
            <person name="Tisza M.J."/>
            <person name="Buck C.B."/>
        </authorList>
    </citation>
    <scope>NUCLEOTIDE SEQUENCE</scope>
    <source>
        <strain evidence="1">Ct4s49</strain>
    </source>
</reference>
<sequence length="32" mass="3083">MIGFTVIGYSSPSKACISATITATFSGSAGGV</sequence>